<proteinExistence type="inferred from homology"/>
<dbReference type="SUPFAM" id="SSF63829">
    <property type="entry name" value="Calcium-dependent phosphotriesterase"/>
    <property type="match status" value="1"/>
</dbReference>
<dbReference type="InterPro" id="IPR005511">
    <property type="entry name" value="SMP-30"/>
</dbReference>
<dbReference type="Pfam" id="PF08450">
    <property type="entry name" value="SGL"/>
    <property type="match status" value="1"/>
</dbReference>
<name>A0ABT2H7Q7_9MICO</name>
<organism evidence="3 4">
    <name type="scientific">Herbiconiux daphne</name>
    <dbReference type="NCBI Taxonomy" id="2970914"/>
    <lineage>
        <taxon>Bacteria</taxon>
        <taxon>Bacillati</taxon>
        <taxon>Actinomycetota</taxon>
        <taxon>Actinomycetes</taxon>
        <taxon>Micrococcales</taxon>
        <taxon>Microbacteriaceae</taxon>
        <taxon>Herbiconiux</taxon>
    </lineage>
</organism>
<evidence type="ECO:0000313" key="4">
    <source>
        <dbReference type="Proteomes" id="UP001165586"/>
    </source>
</evidence>
<dbReference type="InterPro" id="IPR013658">
    <property type="entry name" value="SGL"/>
</dbReference>
<feature type="domain" description="SMP-30/Gluconolactonase/LRE-like region" evidence="2">
    <location>
        <begin position="14"/>
        <end position="250"/>
    </location>
</feature>
<accession>A0ABT2H7Q7</accession>
<dbReference type="Proteomes" id="UP001165586">
    <property type="component" value="Unassembled WGS sequence"/>
</dbReference>
<dbReference type="PRINTS" id="PR01790">
    <property type="entry name" value="SMP30FAMILY"/>
</dbReference>
<dbReference type="InterPro" id="IPR011042">
    <property type="entry name" value="6-blade_b-propeller_TolB-like"/>
</dbReference>
<sequence>MRAEQFTDVVTFHGEGAVWFAGLKCVDMFAGDVLSIGADGSVDRMPTGSTIAAVVRPRVSGGMVIVTEREFTLWDAAGRLEWTSEPHLPDDGLVRFNEGGCDPLGRLLCGSMTYSMAPHTGSMYRLDAARRTSLVFGGTTISNGLGFTADGSLMYYADTPTGRIDVFDVGLDAELSGRRPFVSIPEESGRPDGLCVDAEGGVWVALYGGSAVHHYDSSGTLADVVELPVTNITSCTLGGDDLSTLFVTTTRENVAEGAEPLAGALFRADVGVRGLPVLPYAG</sequence>
<dbReference type="Gene3D" id="2.120.10.30">
    <property type="entry name" value="TolB, C-terminal domain"/>
    <property type="match status" value="1"/>
</dbReference>
<dbReference type="PANTHER" id="PTHR10907">
    <property type="entry name" value="REGUCALCIN"/>
    <property type="match status" value="1"/>
</dbReference>
<protein>
    <submittedName>
        <fullName evidence="3">SMP-30/gluconolactonase/LRE family protein</fullName>
    </submittedName>
</protein>
<keyword evidence="4" id="KW-1185">Reference proteome</keyword>
<dbReference type="EMBL" id="JANLCJ010000010">
    <property type="protein sequence ID" value="MCS5735963.1"/>
    <property type="molecule type" value="Genomic_DNA"/>
</dbReference>
<reference evidence="3" key="1">
    <citation type="submission" date="2022-08" db="EMBL/GenBank/DDBJ databases">
        <authorList>
            <person name="Deng Y."/>
            <person name="Han X.-F."/>
            <person name="Zhang Y.-Q."/>
        </authorList>
    </citation>
    <scope>NUCLEOTIDE SEQUENCE</scope>
    <source>
        <strain evidence="3">CPCC 203386</strain>
    </source>
</reference>
<evidence type="ECO:0000313" key="3">
    <source>
        <dbReference type="EMBL" id="MCS5735963.1"/>
    </source>
</evidence>
<gene>
    <name evidence="3" type="ORF">N1032_19670</name>
</gene>
<comment type="similarity">
    <text evidence="1">Belongs to the SMP-30/CGR1 family.</text>
</comment>
<dbReference type="PANTHER" id="PTHR10907:SF47">
    <property type="entry name" value="REGUCALCIN"/>
    <property type="match status" value="1"/>
</dbReference>
<evidence type="ECO:0000259" key="2">
    <source>
        <dbReference type="Pfam" id="PF08450"/>
    </source>
</evidence>
<dbReference type="RefSeq" id="WP_259541392.1">
    <property type="nucleotide sequence ID" value="NZ_JANLCJ010000010.1"/>
</dbReference>
<comment type="caution">
    <text evidence="3">The sequence shown here is derived from an EMBL/GenBank/DDBJ whole genome shotgun (WGS) entry which is preliminary data.</text>
</comment>
<evidence type="ECO:0000256" key="1">
    <source>
        <dbReference type="ARBA" id="ARBA00008853"/>
    </source>
</evidence>